<evidence type="ECO:0000313" key="2">
    <source>
        <dbReference type="Proteomes" id="UP000284902"/>
    </source>
</evidence>
<organism evidence="1 2">
    <name type="scientific">[Ruminococcus] lactaris</name>
    <dbReference type="NCBI Taxonomy" id="46228"/>
    <lineage>
        <taxon>Bacteria</taxon>
        <taxon>Bacillati</taxon>
        <taxon>Bacillota</taxon>
        <taxon>Clostridia</taxon>
        <taxon>Lachnospirales</taxon>
        <taxon>Lachnospiraceae</taxon>
        <taxon>Mediterraneibacter</taxon>
    </lineage>
</organism>
<protein>
    <submittedName>
        <fullName evidence="1">Uncharacterized protein</fullName>
    </submittedName>
</protein>
<dbReference type="Proteomes" id="UP000284902">
    <property type="component" value="Unassembled WGS sequence"/>
</dbReference>
<proteinExistence type="predicted"/>
<reference evidence="1 2" key="1">
    <citation type="submission" date="2018-08" db="EMBL/GenBank/DDBJ databases">
        <title>A genome reference for cultivated species of the human gut microbiota.</title>
        <authorList>
            <person name="Zou Y."/>
            <person name="Xue W."/>
            <person name="Luo G."/>
        </authorList>
    </citation>
    <scope>NUCLEOTIDE SEQUENCE [LARGE SCALE GENOMIC DNA]</scope>
    <source>
        <strain evidence="1 2">AM25-1LB</strain>
    </source>
</reference>
<name>A0A414P0G5_9FIRM</name>
<gene>
    <name evidence="1" type="ORF">DW672_14190</name>
</gene>
<accession>A0A414P0G5</accession>
<comment type="caution">
    <text evidence="1">The sequence shown here is derived from an EMBL/GenBank/DDBJ whole genome shotgun (WGS) entry which is preliminary data.</text>
</comment>
<dbReference type="EMBL" id="QRHG01000096">
    <property type="protein sequence ID" value="RHF54120.1"/>
    <property type="molecule type" value="Genomic_DNA"/>
</dbReference>
<sequence length="102" mass="12215">MENQFIRHEPCFERILFVLTLDRKKMKERILIGEEQQIRFRLNGSQNAEVLCDMTRPLGTFLINFECDTDRDWNLYGLSPLRQALHSNRWKQPELEQAASEF</sequence>
<feature type="non-terminal residue" evidence="1">
    <location>
        <position position="102"/>
    </location>
</feature>
<dbReference type="AlphaFoldDB" id="A0A414P0G5"/>
<evidence type="ECO:0000313" key="1">
    <source>
        <dbReference type="EMBL" id="RHF54120.1"/>
    </source>
</evidence>